<accession>A0ABR2KIL6</accession>
<dbReference type="EMBL" id="JAPFFF010000005">
    <property type="protein sequence ID" value="KAK8890697.1"/>
    <property type="molecule type" value="Genomic_DNA"/>
</dbReference>
<organism evidence="1 2">
    <name type="scientific">Tritrichomonas musculus</name>
    <dbReference type="NCBI Taxonomy" id="1915356"/>
    <lineage>
        <taxon>Eukaryota</taxon>
        <taxon>Metamonada</taxon>
        <taxon>Parabasalia</taxon>
        <taxon>Tritrichomonadida</taxon>
        <taxon>Tritrichomonadidae</taxon>
        <taxon>Tritrichomonas</taxon>
    </lineage>
</organism>
<evidence type="ECO:0000313" key="1">
    <source>
        <dbReference type="EMBL" id="KAK8890697.1"/>
    </source>
</evidence>
<dbReference type="Proteomes" id="UP001470230">
    <property type="component" value="Unassembled WGS sequence"/>
</dbReference>
<sequence length="80" mass="9376">MSNISLSNTDMYDHLKDVKFIESTGDLAYDSLMRLLVDLFFDYKLDEYELKSASYTKPVHDNKYKSKGISYSKIESYRQA</sequence>
<keyword evidence="2" id="KW-1185">Reference proteome</keyword>
<gene>
    <name evidence="1" type="ORF">M9Y10_035482</name>
</gene>
<proteinExistence type="predicted"/>
<name>A0ABR2KIL6_9EUKA</name>
<reference evidence="1 2" key="1">
    <citation type="submission" date="2024-04" db="EMBL/GenBank/DDBJ databases">
        <title>Tritrichomonas musculus Genome.</title>
        <authorList>
            <person name="Alves-Ferreira E."/>
            <person name="Grigg M."/>
            <person name="Lorenzi H."/>
            <person name="Galac M."/>
        </authorList>
    </citation>
    <scope>NUCLEOTIDE SEQUENCE [LARGE SCALE GENOMIC DNA]</scope>
    <source>
        <strain evidence="1 2">EAF2021</strain>
    </source>
</reference>
<comment type="caution">
    <text evidence="1">The sequence shown here is derived from an EMBL/GenBank/DDBJ whole genome shotgun (WGS) entry which is preliminary data.</text>
</comment>
<protein>
    <submittedName>
        <fullName evidence="1">Uncharacterized protein</fullName>
    </submittedName>
</protein>
<evidence type="ECO:0000313" key="2">
    <source>
        <dbReference type="Proteomes" id="UP001470230"/>
    </source>
</evidence>